<dbReference type="GeneID" id="40078835"/>
<evidence type="ECO:0000313" key="2">
    <source>
        <dbReference type="Proteomes" id="UP000225197"/>
    </source>
</evidence>
<reference evidence="1" key="1">
    <citation type="submission" date="2017-04" db="EMBL/GenBank/DDBJ databases">
        <authorList>
            <person name="Jacobs-Sera D."/>
            <person name="Guerrero C.A."/>
            <person name="Garlena R.A."/>
            <person name="Russell D.A."/>
            <person name="Pope W.H."/>
            <person name="Hatfull G.F."/>
        </authorList>
    </citation>
    <scope>NUCLEOTIDE SEQUENCE [LARGE SCALE GENOMIC DNA]</scope>
</reference>
<dbReference type="RefSeq" id="YP_009602967.1">
    <property type="nucleotide sequence ID" value="NC_041946.1"/>
</dbReference>
<proteinExistence type="predicted"/>
<sequence>MAQPTKVTKEQALATVLEFADPQDWGWIGGAVVGAGISAKLGTPVRKLIHDAKKAAN</sequence>
<dbReference type="EMBL" id="KU160672">
    <property type="protein sequence ID" value="ALY10765.1"/>
    <property type="molecule type" value="Genomic_DNA"/>
</dbReference>
<keyword evidence="2" id="KW-1185">Reference proteome</keyword>
<name>A0A0U4B7N0_9CAUD</name>
<organism evidence="1 2">
    <name type="scientific">Arthrobacter phage Wayne</name>
    <dbReference type="NCBI Taxonomy" id="1772322"/>
    <lineage>
        <taxon>Viruses</taxon>
        <taxon>Duplodnaviria</taxon>
        <taxon>Heunggongvirae</taxon>
        <taxon>Uroviricota</taxon>
        <taxon>Caudoviricetes</taxon>
        <taxon>Korravirus</taxon>
        <taxon>Korravirus wayne</taxon>
    </lineage>
</organism>
<accession>A0A0U4B7N0</accession>
<gene>
    <name evidence="1" type="primary">40</name>
    <name evidence="1" type="ORF">PBI_WAYNE_40</name>
</gene>
<dbReference type="Proteomes" id="UP000225197">
    <property type="component" value="Segment"/>
</dbReference>
<evidence type="ECO:0000313" key="1">
    <source>
        <dbReference type="EMBL" id="ALY10765.1"/>
    </source>
</evidence>
<protein>
    <submittedName>
        <fullName evidence="1">Uncharacterized protein</fullName>
    </submittedName>
</protein>
<dbReference type="KEGG" id="vg:40078835"/>